<keyword evidence="1" id="KW-0812">Transmembrane</keyword>
<gene>
    <name evidence="2" type="ORF">HMF7854_00305</name>
</gene>
<name>A0A429V683_9SPHN</name>
<comment type="caution">
    <text evidence="2">The sequence shown here is derived from an EMBL/GenBank/DDBJ whole genome shotgun (WGS) entry which is preliminary data.</text>
</comment>
<keyword evidence="1" id="KW-0472">Membrane</keyword>
<evidence type="ECO:0000313" key="3">
    <source>
        <dbReference type="Proteomes" id="UP000274661"/>
    </source>
</evidence>
<evidence type="ECO:0000313" key="2">
    <source>
        <dbReference type="EMBL" id="RST29442.1"/>
    </source>
</evidence>
<feature type="transmembrane region" description="Helical" evidence="1">
    <location>
        <begin position="12"/>
        <end position="31"/>
    </location>
</feature>
<evidence type="ECO:0000256" key="1">
    <source>
        <dbReference type="SAM" id="Phobius"/>
    </source>
</evidence>
<feature type="transmembrane region" description="Helical" evidence="1">
    <location>
        <begin position="43"/>
        <end position="60"/>
    </location>
</feature>
<dbReference type="AlphaFoldDB" id="A0A429V683"/>
<feature type="transmembrane region" description="Helical" evidence="1">
    <location>
        <begin position="66"/>
        <end position="87"/>
    </location>
</feature>
<sequence length="102" mass="11078">MHVLAASEFWPTLALAAGAAFLASRGVLRLLRGRGLGLREVPIAHGASFLLCYALLVAWRSGAGEIHWFAGHIAFIPQVILFVLDLLRWRDGEEEGEVGDPS</sequence>
<dbReference type="RefSeq" id="WP_126717285.1">
    <property type="nucleotide sequence ID" value="NZ_RWJF01000001.1"/>
</dbReference>
<keyword evidence="3" id="KW-1185">Reference proteome</keyword>
<organism evidence="2 3">
    <name type="scientific">Sphingomonas ginkgonis</name>
    <dbReference type="NCBI Taxonomy" id="2315330"/>
    <lineage>
        <taxon>Bacteria</taxon>
        <taxon>Pseudomonadati</taxon>
        <taxon>Pseudomonadota</taxon>
        <taxon>Alphaproteobacteria</taxon>
        <taxon>Sphingomonadales</taxon>
        <taxon>Sphingomonadaceae</taxon>
        <taxon>Sphingomonas</taxon>
    </lineage>
</organism>
<proteinExistence type="predicted"/>
<reference evidence="2 3" key="1">
    <citation type="submission" date="2018-12" db="EMBL/GenBank/DDBJ databases">
        <title>Sphingomonas sp. HMF7854 Genome sequencing and assembly.</title>
        <authorList>
            <person name="Cha I."/>
            <person name="Kang H."/>
            <person name="Kim H."/>
            <person name="Kang J."/>
            <person name="Joh K."/>
        </authorList>
    </citation>
    <scope>NUCLEOTIDE SEQUENCE [LARGE SCALE GENOMIC DNA]</scope>
    <source>
        <strain evidence="2 3">HMF7854</strain>
    </source>
</reference>
<accession>A0A429V683</accession>
<protein>
    <submittedName>
        <fullName evidence="2">Uncharacterized protein</fullName>
    </submittedName>
</protein>
<dbReference type="Proteomes" id="UP000274661">
    <property type="component" value="Unassembled WGS sequence"/>
</dbReference>
<dbReference type="OrthoDB" id="9844692at2"/>
<dbReference type="EMBL" id="RWJF01000001">
    <property type="protein sequence ID" value="RST29442.1"/>
    <property type="molecule type" value="Genomic_DNA"/>
</dbReference>
<keyword evidence="1" id="KW-1133">Transmembrane helix</keyword>